<dbReference type="EMBL" id="OZ019894">
    <property type="protein sequence ID" value="CAK9215463.1"/>
    <property type="molecule type" value="Genomic_DNA"/>
</dbReference>
<proteinExistence type="predicted"/>
<evidence type="ECO:0000259" key="2">
    <source>
        <dbReference type="PROSITE" id="PS50011"/>
    </source>
</evidence>
<organism evidence="3 4">
    <name type="scientific">Sphagnum troendelagicum</name>
    <dbReference type="NCBI Taxonomy" id="128251"/>
    <lineage>
        <taxon>Eukaryota</taxon>
        <taxon>Viridiplantae</taxon>
        <taxon>Streptophyta</taxon>
        <taxon>Embryophyta</taxon>
        <taxon>Bryophyta</taxon>
        <taxon>Sphagnophytina</taxon>
        <taxon>Sphagnopsida</taxon>
        <taxon>Sphagnales</taxon>
        <taxon>Sphagnaceae</taxon>
        <taxon>Sphagnum</taxon>
    </lineage>
</organism>
<feature type="binding site" evidence="1">
    <location>
        <position position="194"/>
    </location>
    <ligand>
        <name>ATP</name>
        <dbReference type="ChEBI" id="CHEBI:30616"/>
    </ligand>
</feature>
<dbReference type="InterPro" id="IPR000719">
    <property type="entry name" value="Prot_kinase_dom"/>
</dbReference>
<reference evidence="3" key="1">
    <citation type="submission" date="2024-02" db="EMBL/GenBank/DDBJ databases">
        <authorList>
            <consortium name="ELIXIR-Norway"/>
            <consortium name="Elixir Norway"/>
        </authorList>
    </citation>
    <scope>NUCLEOTIDE SEQUENCE</scope>
</reference>
<dbReference type="InterPro" id="IPR011009">
    <property type="entry name" value="Kinase-like_dom_sf"/>
</dbReference>
<dbReference type="Gene3D" id="1.10.510.10">
    <property type="entry name" value="Transferase(Phosphotransferase) domain 1"/>
    <property type="match status" value="1"/>
</dbReference>
<dbReference type="SUPFAM" id="SSF56112">
    <property type="entry name" value="Protein kinase-like (PK-like)"/>
    <property type="match status" value="1"/>
</dbReference>
<evidence type="ECO:0000256" key="1">
    <source>
        <dbReference type="PROSITE-ProRule" id="PRU10141"/>
    </source>
</evidence>
<protein>
    <recommendedName>
        <fullName evidence="2">Protein kinase domain-containing protein</fullName>
    </recommendedName>
</protein>
<dbReference type="PANTHER" id="PTHR44329">
    <property type="entry name" value="SERINE/THREONINE-PROTEIN KINASE TNNI3K-RELATED"/>
    <property type="match status" value="1"/>
</dbReference>
<dbReference type="InterPro" id="IPR051681">
    <property type="entry name" value="Ser/Thr_Kinases-Pseudokinases"/>
</dbReference>
<sequence>MGHLVIDGIDTVLHQTNYFEKEGGDVKNFVVLNRSPTGVSWLRAAVLQAGNEEAFAGIFQDLKWCTHILNSTLMSHTSTSQEILCVGNRENPDWLQEDRSLGTQAVLDKRELLENLTQSKQHHSSFQKHDDAIRQYLLERYSQHVRDWAVEGDLPLLLWDTEGDNALPVMEQLGHGAYGKVYKTSWWELDCAMKTFAAATEFRKEAAIWTSLKHPNITQLVCCTKNTKACSIVMELMSTDLRKLMDKRMSDHPNHKVPFSLPVVVDIMLQMARALKYMHGKGLAHLDIKPDNILATPASVPELADQGYVDVKLVDFGEAKPLSTLSSSTCTMDRAKIGTTQYRAPELFQVLNNCCTRDAEESISNRIDAIKADVYSYGITCAELLTGECPYPPHEFQRTDLLSTILQGVRPHLPHEYCRVPLQDLIVRCWDTQPCSRPTFLEVCEGLMNFKTVIFNH</sequence>
<dbReference type="PANTHER" id="PTHR44329:SF260">
    <property type="entry name" value="PROTEIN KINASE DOMAIN-CONTAINING PROTEIN"/>
    <property type="match status" value="1"/>
</dbReference>
<feature type="domain" description="Protein kinase" evidence="2">
    <location>
        <begin position="167"/>
        <end position="457"/>
    </location>
</feature>
<accession>A0ABP0U8H0</accession>
<keyword evidence="1" id="KW-0547">Nucleotide-binding</keyword>
<name>A0ABP0U8H0_9BRYO</name>
<keyword evidence="4" id="KW-1185">Reference proteome</keyword>
<dbReference type="PROSITE" id="PS00107">
    <property type="entry name" value="PROTEIN_KINASE_ATP"/>
    <property type="match status" value="1"/>
</dbReference>
<dbReference type="Proteomes" id="UP001497512">
    <property type="component" value="Chromosome 2"/>
</dbReference>
<gene>
    <name evidence="3" type="ORF">CSSPTR1EN2_LOCUS12744</name>
</gene>
<evidence type="ECO:0000313" key="3">
    <source>
        <dbReference type="EMBL" id="CAK9215463.1"/>
    </source>
</evidence>
<evidence type="ECO:0000313" key="4">
    <source>
        <dbReference type="Proteomes" id="UP001497512"/>
    </source>
</evidence>
<dbReference type="SMART" id="SM00220">
    <property type="entry name" value="S_TKc"/>
    <property type="match status" value="1"/>
</dbReference>
<dbReference type="Pfam" id="PF00069">
    <property type="entry name" value="Pkinase"/>
    <property type="match status" value="1"/>
</dbReference>
<dbReference type="Gene3D" id="3.30.200.20">
    <property type="entry name" value="Phosphorylase Kinase, domain 1"/>
    <property type="match status" value="1"/>
</dbReference>
<keyword evidence="1" id="KW-0067">ATP-binding</keyword>
<dbReference type="PROSITE" id="PS50011">
    <property type="entry name" value="PROTEIN_KINASE_DOM"/>
    <property type="match status" value="1"/>
</dbReference>
<dbReference type="InterPro" id="IPR017441">
    <property type="entry name" value="Protein_kinase_ATP_BS"/>
</dbReference>